<dbReference type="Gene3D" id="3.50.50.60">
    <property type="entry name" value="FAD/NAD(P)-binding domain"/>
    <property type="match status" value="1"/>
</dbReference>
<evidence type="ECO:0000256" key="3">
    <source>
        <dbReference type="ARBA" id="ARBA00022827"/>
    </source>
</evidence>
<evidence type="ECO:0000313" key="7">
    <source>
        <dbReference type="EMBL" id="KAF1973199.1"/>
    </source>
</evidence>
<dbReference type="PANTHER" id="PTHR47356">
    <property type="entry name" value="FAD-DEPENDENT MONOOXYGENASE ASQG-RELATED"/>
    <property type="match status" value="1"/>
</dbReference>
<dbReference type="Pfam" id="PF01494">
    <property type="entry name" value="FAD_binding_3"/>
    <property type="match status" value="1"/>
</dbReference>
<name>A0A6A5VA65_9PLEO</name>
<keyword evidence="5" id="KW-0812">Transmembrane</keyword>
<gene>
    <name evidence="7" type="ORF">BU23DRAFT_366131</name>
</gene>
<keyword evidence="4" id="KW-0560">Oxidoreductase</keyword>
<dbReference type="GO" id="GO:0004497">
    <property type="term" value="F:monooxygenase activity"/>
    <property type="evidence" value="ECO:0007669"/>
    <property type="project" value="InterPro"/>
</dbReference>
<proteinExistence type="inferred from homology"/>
<dbReference type="OrthoDB" id="10029326at2759"/>
<dbReference type="PANTHER" id="PTHR47356:SF2">
    <property type="entry name" value="FAD-BINDING DOMAIN-CONTAINING PROTEIN-RELATED"/>
    <property type="match status" value="1"/>
</dbReference>
<sequence length="68" mass="7141">MAPPFKVLIVGGGVAGLTLAIMLEAYGFEYELLEKHPDVAPKLGAGVGLTPNGARILDQIGVWDSMCE</sequence>
<dbReference type="InterPro" id="IPR002938">
    <property type="entry name" value="FAD-bd"/>
</dbReference>
<reference evidence="7" key="1">
    <citation type="journal article" date="2020" name="Stud. Mycol.">
        <title>101 Dothideomycetes genomes: a test case for predicting lifestyles and emergence of pathogens.</title>
        <authorList>
            <person name="Haridas S."/>
            <person name="Albert R."/>
            <person name="Binder M."/>
            <person name="Bloem J."/>
            <person name="Labutti K."/>
            <person name="Salamov A."/>
            <person name="Andreopoulos B."/>
            <person name="Baker S."/>
            <person name="Barry K."/>
            <person name="Bills G."/>
            <person name="Bluhm B."/>
            <person name="Cannon C."/>
            <person name="Castanera R."/>
            <person name="Culley D."/>
            <person name="Daum C."/>
            <person name="Ezra D."/>
            <person name="Gonzalez J."/>
            <person name="Henrissat B."/>
            <person name="Kuo A."/>
            <person name="Liang C."/>
            <person name="Lipzen A."/>
            <person name="Lutzoni F."/>
            <person name="Magnuson J."/>
            <person name="Mondo S."/>
            <person name="Nolan M."/>
            <person name="Ohm R."/>
            <person name="Pangilinan J."/>
            <person name="Park H.-J."/>
            <person name="Ramirez L."/>
            <person name="Alfaro M."/>
            <person name="Sun H."/>
            <person name="Tritt A."/>
            <person name="Yoshinaga Y."/>
            <person name="Zwiers L.-H."/>
            <person name="Turgeon B."/>
            <person name="Goodwin S."/>
            <person name="Spatafora J."/>
            <person name="Crous P."/>
            <person name="Grigoriev I."/>
        </authorList>
    </citation>
    <scope>NUCLEOTIDE SEQUENCE</scope>
    <source>
        <strain evidence="7">CBS 107.79</strain>
    </source>
</reference>
<keyword evidence="5" id="KW-1133">Transmembrane helix</keyword>
<comment type="similarity">
    <text evidence="1">Belongs to the paxM FAD-dependent monooxygenase family.</text>
</comment>
<evidence type="ECO:0000256" key="5">
    <source>
        <dbReference type="SAM" id="Phobius"/>
    </source>
</evidence>
<evidence type="ECO:0000256" key="1">
    <source>
        <dbReference type="ARBA" id="ARBA00007992"/>
    </source>
</evidence>
<dbReference type="GO" id="GO:0071949">
    <property type="term" value="F:FAD binding"/>
    <property type="evidence" value="ECO:0007669"/>
    <property type="project" value="InterPro"/>
</dbReference>
<feature type="non-terminal residue" evidence="7">
    <location>
        <position position="68"/>
    </location>
</feature>
<dbReference type="AlphaFoldDB" id="A0A6A5VA65"/>
<keyword evidence="5" id="KW-0472">Membrane</keyword>
<dbReference type="Proteomes" id="UP000800036">
    <property type="component" value="Unassembled WGS sequence"/>
</dbReference>
<dbReference type="InterPro" id="IPR050562">
    <property type="entry name" value="FAD_mOase_fung"/>
</dbReference>
<keyword evidence="3" id="KW-0274">FAD</keyword>
<accession>A0A6A5VA65</accession>
<dbReference type="EMBL" id="ML976682">
    <property type="protein sequence ID" value="KAF1973199.1"/>
    <property type="molecule type" value="Genomic_DNA"/>
</dbReference>
<evidence type="ECO:0000259" key="6">
    <source>
        <dbReference type="Pfam" id="PF01494"/>
    </source>
</evidence>
<evidence type="ECO:0000313" key="8">
    <source>
        <dbReference type="Proteomes" id="UP000800036"/>
    </source>
</evidence>
<evidence type="ECO:0000256" key="2">
    <source>
        <dbReference type="ARBA" id="ARBA00022630"/>
    </source>
</evidence>
<keyword evidence="2" id="KW-0285">Flavoprotein</keyword>
<keyword evidence="8" id="KW-1185">Reference proteome</keyword>
<feature type="transmembrane region" description="Helical" evidence="5">
    <location>
        <begin position="7"/>
        <end position="28"/>
    </location>
</feature>
<evidence type="ECO:0000256" key="4">
    <source>
        <dbReference type="ARBA" id="ARBA00023002"/>
    </source>
</evidence>
<protein>
    <submittedName>
        <fullName evidence="7">FAD/NAD(P)-binding domain-containing protein</fullName>
    </submittedName>
</protein>
<dbReference type="InterPro" id="IPR036188">
    <property type="entry name" value="FAD/NAD-bd_sf"/>
</dbReference>
<dbReference type="SUPFAM" id="SSF51905">
    <property type="entry name" value="FAD/NAD(P)-binding domain"/>
    <property type="match status" value="1"/>
</dbReference>
<feature type="domain" description="FAD-binding" evidence="6">
    <location>
        <begin position="6"/>
        <end position="66"/>
    </location>
</feature>
<organism evidence="7 8">
    <name type="scientific">Bimuria novae-zelandiae CBS 107.79</name>
    <dbReference type="NCBI Taxonomy" id="1447943"/>
    <lineage>
        <taxon>Eukaryota</taxon>
        <taxon>Fungi</taxon>
        <taxon>Dikarya</taxon>
        <taxon>Ascomycota</taxon>
        <taxon>Pezizomycotina</taxon>
        <taxon>Dothideomycetes</taxon>
        <taxon>Pleosporomycetidae</taxon>
        <taxon>Pleosporales</taxon>
        <taxon>Massarineae</taxon>
        <taxon>Didymosphaeriaceae</taxon>
        <taxon>Bimuria</taxon>
    </lineage>
</organism>